<accession>A0A4V3Z009</accession>
<evidence type="ECO:0000313" key="2">
    <source>
        <dbReference type="Proteomes" id="UP000309618"/>
    </source>
</evidence>
<name>A0A4V3Z009_AERVE</name>
<proteinExistence type="predicted"/>
<dbReference type="Proteomes" id="UP000309618">
    <property type="component" value="Unassembled WGS sequence"/>
</dbReference>
<dbReference type="EMBL" id="SSUX01000008">
    <property type="protein sequence ID" value="THJ45122.1"/>
    <property type="molecule type" value="Genomic_DNA"/>
</dbReference>
<evidence type="ECO:0000313" key="1">
    <source>
        <dbReference type="EMBL" id="THJ45122.1"/>
    </source>
</evidence>
<dbReference type="AlphaFoldDB" id="A0A4V3Z009"/>
<organism evidence="1 2">
    <name type="scientific">Aeromonas veronii</name>
    <dbReference type="NCBI Taxonomy" id="654"/>
    <lineage>
        <taxon>Bacteria</taxon>
        <taxon>Pseudomonadati</taxon>
        <taxon>Pseudomonadota</taxon>
        <taxon>Gammaproteobacteria</taxon>
        <taxon>Aeromonadales</taxon>
        <taxon>Aeromonadaceae</taxon>
        <taxon>Aeromonas</taxon>
    </lineage>
</organism>
<sequence>MLLLESIRWVENQAHTIIMRAHPSKFDRRLEVNYMDESGEMRTKYITPKNHRFLVKDFLGLFVFEPDHQQIRTKELLEVQGRINNLQHELLQAQSDPRVLAAVVAEELSKDDNKTSDGQATLPALTTGSDQVAETITSSSIADIIGMGVTVDSINMMKETANQHHRVATIKSQWIQRKTAEIARTVGAMTPFYEEQAAAALSQTEDVRTHVSKLLEGIASLDLYVGKDVEVINISQGASAPATEPLTFVQKKLVMEEELAVWADINEWFDFRDHELFFNALRQHPDLVNQIFPTPRCMLVMTTRRRDIDYGDTFINHRNNKMNALVFIMVRDGENIYQVYSPVESHLGSSKLFPSKDDQEKIFRGIDGSQIKFEDVAYTDRLAHHDRFALHYKRLLLLACGLDHRLKLFGEFYEGEPSFKFVSMQFQEDHCRFLHDEDGTDLLPKESRQSLRDWIKEKNAYLSSGSRVLCHWEMLMSPATAPSACKEARFGSRGSFERVYTPDEPNDICIAYRAADQLCVDVQVRGYSYSKHEDRTFTCRVKLLDRDNWGAVSMPFLCLDAVTPEELHWYIHNRDSRINHLLYIRLFKTALQHIETELKQEIPTRQFMAEALVAGKIGHPAEHPDIINQTVRAWRAANRGKPLPDMDTATARVRNSLLDQMFMLAGEGANRVEEVERHILEQGLTPLRLVLTGMAKMVVYAAANERDQDDRMTPHVWVHRIVMEKGKRKLLEKSRSWETLPTASASETVIHEWDQASKWMGLASIFTSYGQKKEFLDLPCEFEMRLERYTHPFSHTEFELQLELWNAMFSDMKQQAPTLLIPFGVGIFSGELHYLCVGTMNSVGLLYQLAPDEDAKERVRRSYVNVFESKLHAQQRFENMIREVKWSLLVTPVTMLNHRSCDWVNGETIDISRLSNRQPANPLLNNWFEQWSHRDKTVTHWLYAPTVDFDTPLGISMPQDYDPVHVCQVSITNGNKSQFNKWFDIVPGEVATEHEVETLVKGHEDHKSYSVRTEAFMSLALARCSLAERMKDGAQKGFMLKLSTHLPEAPQPPEGIERWYSLEIEV</sequence>
<protein>
    <submittedName>
        <fullName evidence="1">Uncharacterized protein</fullName>
    </submittedName>
</protein>
<reference evidence="1 2" key="1">
    <citation type="submission" date="2019-04" db="EMBL/GenBank/DDBJ databases">
        <title>Comparative genomics of Aeromonas veronii strains pathogenic to fish.</title>
        <authorList>
            <person name="Cascarano M.C."/>
            <person name="Smyrli M."/>
            <person name="Katharios P."/>
        </authorList>
    </citation>
    <scope>NUCLEOTIDE SEQUENCE [LARGE SCALE GENOMIC DNA]</scope>
    <source>
        <strain evidence="1 2">XU1</strain>
    </source>
</reference>
<gene>
    <name evidence="1" type="ORF">E8Q35_12360</name>
</gene>
<comment type="caution">
    <text evidence="1">The sequence shown here is derived from an EMBL/GenBank/DDBJ whole genome shotgun (WGS) entry which is preliminary data.</text>
</comment>